<reference evidence="3" key="1">
    <citation type="submission" date="2019-01" db="EMBL/GenBank/DDBJ databases">
        <authorList>
            <consortium name="Genoscope - CEA"/>
            <person name="William W."/>
        </authorList>
    </citation>
    <scope>NUCLEOTIDE SEQUENCE</scope>
    <source>
        <strain evidence="3">CR-1</strain>
    </source>
</reference>
<keyword evidence="2" id="KW-0159">Chromosome partition</keyword>
<keyword evidence="2" id="KW-0131">Cell cycle</keyword>
<keyword evidence="2" id="KW-0132">Cell division</keyword>
<evidence type="ECO:0000313" key="3">
    <source>
        <dbReference type="EMBL" id="VEN73492.1"/>
    </source>
</evidence>
<dbReference type="HAMAP" id="MF_01805">
    <property type="entry name" value="ScpA"/>
    <property type="match status" value="1"/>
</dbReference>
<dbReference type="PANTHER" id="PTHR33969">
    <property type="entry name" value="SEGREGATION AND CONDENSATION PROTEIN A"/>
    <property type="match status" value="1"/>
</dbReference>
<dbReference type="Pfam" id="PF02616">
    <property type="entry name" value="SMC_ScpA"/>
    <property type="match status" value="1"/>
</dbReference>
<organism evidence="3">
    <name type="scientific">uncultured Desulfobacteraceae bacterium</name>
    <dbReference type="NCBI Taxonomy" id="218296"/>
    <lineage>
        <taxon>Bacteria</taxon>
        <taxon>Pseudomonadati</taxon>
        <taxon>Thermodesulfobacteriota</taxon>
        <taxon>Desulfobacteria</taxon>
        <taxon>Desulfobacterales</taxon>
        <taxon>Desulfobacteraceae</taxon>
        <taxon>environmental samples</taxon>
    </lineage>
</organism>
<dbReference type="InterPro" id="IPR003768">
    <property type="entry name" value="ScpA"/>
</dbReference>
<comment type="similarity">
    <text evidence="2">Belongs to the ScpA family.</text>
</comment>
<protein>
    <recommendedName>
        <fullName evidence="1 2">Segregation and condensation protein A</fullName>
    </recommendedName>
</protein>
<evidence type="ECO:0000256" key="2">
    <source>
        <dbReference type="HAMAP-Rule" id="MF_01805"/>
    </source>
</evidence>
<gene>
    <name evidence="2" type="primary">scpA</name>
    <name evidence="3" type="ORF">EPICR_180046</name>
</gene>
<dbReference type="EMBL" id="CAACVI010000010">
    <property type="protein sequence ID" value="VEN73492.1"/>
    <property type="molecule type" value="Genomic_DNA"/>
</dbReference>
<dbReference type="GO" id="GO:0051301">
    <property type="term" value="P:cell division"/>
    <property type="evidence" value="ECO:0007669"/>
    <property type="project" value="UniProtKB-KW"/>
</dbReference>
<dbReference type="AlphaFoldDB" id="A0A484HIS5"/>
<evidence type="ECO:0000256" key="1">
    <source>
        <dbReference type="ARBA" id="ARBA00044777"/>
    </source>
</evidence>
<name>A0A484HIS5_9BACT</name>
<sequence length="243" mass="27547">MEYERHRVKVENIFEGPMDLLVHLIQKNEVDIYDIPIEKITAEFLDCLEWMKRMNIDVAGDFLVMAATLTQIKSRTLLPPAPRRGEEEEEDPRMEIVRPVLEYMRIKSAAEKLGARSLLGADTFARPLADFGEAGAGGMTAGEEMLRIGLFELIDAFQKILDKNPDEPPVSLAPEGMSLKDKISRIIDVLEVRESVSFDEMFSGERDRKDMILTFLAILEMVKMGILRVVQGPESGAIRLFYI</sequence>
<dbReference type="PANTHER" id="PTHR33969:SF2">
    <property type="entry name" value="SEGREGATION AND CONDENSATION PROTEIN A"/>
    <property type="match status" value="1"/>
</dbReference>
<comment type="subunit">
    <text evidence="2">Component of a cohesin-like complex composed of ScpA, ScpB and the Smc homodimer, in which ScpA and ScpB bind to the head domain of Smc. The presence of the three proteins is required for the association of the complex with DNA.</text>
</comment>
<comment type="subcellular location">
    <subcellularLocation>
        <location evidence="2">Cytoplasm</location>
    </subcellularLocation>
    <text evidence="2">Associated with two foci at the outer edges of the nucleoid region in young cells, and at four foci within both cell halves in older cells.</text>
</comment>
<dbReference type="GO" id="GO:0007059">
    <property type="term" value="P:chromosome segregation"/>
    <property type="evidence" value="ECO:0007669"/>
    <property type="project" value="UniProtKB-UniRule"/>
</dbReference>
<keyword evidence="2" id="KW-0963">Cytoplasm</keyword>
<proteinExistence type="inferred from homology"/>
<dbReference type="GO" id="GO:0006260">
    <property type="term" value="P:DNA replication"/>
    <property type="evidence" value="ECO:0007669"/>
    <property type="project" value="UniProtKB-UniRule"/>
</dbReference>
<dbReference type="Gene3D" id="6.10.250.2410">
    <property type="match status" value="1"/>
</dbReference>
<comment type="function">
    <text evidence="2">Participates in chromosomal partition during cell division. May act via the formation of a condensin-like complex containing Smc and ScpB that pull DNA away from mid-cell into both cell halves.</text>
</comment>
<dbReference type="GO" id="GO:0005737">
    <property type="term" value="C:cytoplasm"/>
    <property type="evidence" value="ECO:0007669"/>
    <property type="project" value="UniProtKB-SubCell"/>
</dbReference>
<accession>A0A484HIS5</accession>